<sequence length="149" mass="16939">MKLTTAWSWQMIIVKRRLYGNVTDGLVNPVAVKLLWSAAQTVANLPIFSALYLVEANFRDKNNKRTNISSKSSFDRNQKPQYDRSDSLLAGSLRTVIIPQTMEVFLKLAQRSTDKYIETCSILAGRLCYSMQCKAAKNNEAQMLQFPHC</sequence>
<proteinExistence type="predicted"/>
<protein>
    <submittedName>
        <fullName evidence="2">Uncharacterized protein LOC119641097 isoform X2</fullName>
    </submittedName>
</protein>
<gene>
    <name evidence="2" type="primary">LOC119641097</name>
</gene>
<accession>A0A9C5ZJ71</accession>
<dbReference type="Proteomes" id="UP000092443">
    <property type="component" value="Unplaced"/>
</dbReference>
<evidence type="ECO:0000313" key="1">
    <source>
        <dbReference type="Proteomes" id="UP000092443"/>
    </source>
</evidence>
<dbReference type="RefSeq" id="XP_037895467.1">
    <property type="nucleotide sequence ID" value="XM_038039539.1"/>
</dbReference>
<dbReference type="GeneID" id="119641097"/>
<keyword evidence="1" id="KW-1185">Reference proteome</keyword>
<reference evidence="2" key="1">
    <citation type="submission" date="2025-08" db="UniProtKB">
        <authorList>
            <consortium name="RefSeq"/>
        </authorList>
    </citation>
    <scope>IDENTIFICATION</scope>
    <source>
        <tissue evidence="2">Whole body pupa</tissue>
    </source>
</reference>
<evidence type="ECO:0000313" key="2">
    <source>
        <dbReference type="RefSeq" id="XP_037895467.1"/>
    </source>
</evidence>
<dbReference type="AlphaFoldDB" id="A0A9C5ZJ71"/>
<organism evidence="1 2">
    <name type="scientific">Glossina fuscipes</name>
    <dbReference type="NCBI Taxonomy" id="7396"/>
    <lineage>
        <taxon>Eukaryota</taxon>
        <taxon>Metazoa</taxon>
        <taxon>Ecdysozoa</taxon>
        <taxon>Arthropoda</taxon>
        <taxon>Hexapoda</taxon>
        <taxon>Insecta</taxon>
        <taxon>Pterygota</taxon>
        <taxon>Neoptera</taxon>
        <taxon>Endopterygota</taxon>
        <taxon>Diptera</taxon>
        <taxon>Brachycera</taxon>
        <taxon>Muscomorpha</taxon>
        <taxon>Hippoboscoidea</taxon>
        <taxon>Glossinidae</taxon>
        <taxon>Glossina</taxon>
    </lineage>
</organism>
<name>A0A9C5ZJ71_9MUSC</name>